<organism evidence="6 7">
    <name type="scientific">Anaerosphaera aminiphila DSM 21120</name>
    <dbReference type="NCBI Taxonomy" id="1120995"/>
    <lineage>
        <taxon>Bacteria</taxon>
        <taxon>Bacillati</taxon>
        <taxon>Bacillota</taxon>
        <taxon>Tissierellia</taxon>
        <taxon>Tissierellales</taxon>
        <taxon>Peptoniphilaceae</taxon>
        <taxon>Anaerosphaera</taxon>
    </lineage>
</organism>
<dbReference type="PIRSF" id="PIRSF006060">
    <property type="entry name" value="AA_transporter"/>
    <property type="match status" value="1"/>
</dbReference>
<feature type="transmembrane region" description="Helical" evidence="5">
    <location>
        <begin position="283"/>
        <end position="304"/>
    </location>
</feature>
<keyword evidence="4 5" id="KW-0472">Membrane</keyword>
<accession>A0A1M5R6K2</accession>
<dbReference type="Pfam" id="PF13520">
    <property type="entry name" value="AA_permease_2"/>
    <property type="match status" value="1"/>
</dbReference>
<dbReference type="Gene3D" id="1.20.1740.10">
    <property type="entry name" value="Amino acid/polyamine transporter I"/>
    <property type="match status" value="1"/>
</dbReference>
<gene>
    <name evidence="6" type="ORF">SAMN02745245_00842</name>
</gene>
<sequence>MEKNKTTYGLPTAIAMIVGIVIGSGIFFKADDILIATGGNVKLGLLVLLIGATAIIFGSLSLSEFAFRSTSTGGFVGYFEEFISSKTASGFGYFQTFIYYPSIAVVVSWASIIFGSMIFNVSLSLEVQLLIAYLLLITLIFTNTVSKRLGGYFQNVSTVIKLIPLFTIAIVGIFFKGSPPEIPQGVPLVLPKSVGISWITSLAPIAFSFDGWPIATSISQEVKNPQKTMPKALVTAPILILISYLLYFYGITKICGPTYIMTMQDYSVYKVSELIFGDLGAKIMITFITIAIMGVVNGVLLGGIRMPQALAEKNICFNKSVAKVDEKYGLSIKSSIIFALICTVWMFIHYITQKLNLLNERDVSEIAIVFGNAVNILLYLKVLNFYKSGEIESKLRGLIAPIFAIIGSLIILFGGIISSPLYIGVYLIVCLLVFLLGFYKNK</sequence>
<dbReference type="STRING" id="1120995.SAMN02745245_00842"/>
<feature type="transmembrane region" description="Helical" evidence="5">
    <location>
        <begin position="43"/>
        <end position="62"/>
    </location>
</feature>
<dbReference type="GO" id="GO:0015179">
    <property type="term" value="F:L-amino acid transmembrane transporter activity"/>
    <property type="evidence" value="ECO:0007669"/>
    <property type="project" value="TreeGrafter"/>
</dbReference>
<keyword evidence="7" id="KW-1185">Reference proteome</keyword>
<dbReference type="InterPro" id="IPR002293">
    <property type="entry name" value="AA/rel_permease1"/>
</dbReference>
<feature type="transmembrane region" description="Helical" evidence="5">
    <location>
        <begin position="232"/>
        <end position="251"/>
    </location>
</feature>
<feature type="transmembrane region" description="Helical" evidence="5">
    <location>
        <begin position="127"/>
        <end position="146"/>
    </location>
</feature>
<evidence type="ECO:0000256" key="5">
    <source>
        <dbReference type="SAM" id="Phobius"/>
    </source>
</evidence>
<keyword evidence="2 5" id="KW-0812">Transmembrane</keyword>
<dbReference type="PANTHER" id="PTHR11785">
    <property type="entry name" value="AMINO ACID TRANSPORTER"/>
    <property type="match status" value="1"/>
</dbReference>
<feature type="transmembrane region" description="Helical" evidence="5">
    <location>
        <begin position="398"/>
        <end position="417"/>
    </location>
</feature>
<name>A0A1M5R6K2_9FIRM</name>
<feature type="transmembrane region" description="Helical" evidence="5">
    <location>
        <begin position="7"/>
        <end position="28"/>
    </location>
</feature>
<comment type="subcellular location">
    <subcellularLocation>
        <location evidence="1">Membrane</location>
        <topology evidence="1">Multi-pass membrane protein</topology>
    </subcellularLocation>
</comment>
<dbReference type="PANTHER" id="PTHR11785:SF512">
    <property type="entry name" value="SOBREMESA, ISOFORM B"/>
    <property type="match status" value="1"/>
</dbReference>
<proteinExistence type="predicted"/>
<dbReference type="OrthoDB" id="3181223at2"/>
<feature type="transmembrane region" description="Helical" evidence="5">
    <location>
        <begin position="158"/>
        <end position="175"/>
    </location>
</feature>
<evidence type="ECO:0000256" key="4">
    <source>
        <dbReference type="ARBA" id="ARBA00023136"/>
    </source>
</evidence>
<feature type="transmembrane region" description="Helical" evidence="5">
    <location>
        <begin position="423"/>
        <end position="439"/>
    </location>
</feature>
<protein>
    <submittedName>
        <fullName evidence="6">Basic amino acid/polyamine antiporter, APA family</fullName>
    </submittedName>
</protein>
<feature type="transmembrane region" description="Helical" evidence="5">
    <location>
        <begin position="195"/>
        <end position="212"/>
    </location>
</feature>
<evidence type="ECO:0000256" key="2">
    <source>
        <dbReference type="ARBA" id="ARBA00022692"/>
    </source>
</evidence>
<evidence type="ECO:0000313" key="6">
    <source>
        <dbReference type="EMBL" id="SHH21987.1"/>
    </source>
</evidence>
<evidence type="ECO:0000256" key="3">
    <source>
        <dbReference type="ARBA" id="ARBA00022989"/>
    </source>
</evidence>
<feature type="transmembrane region" description="Helical" evidence="5">
    <location>
        <begin position="97"/>
        <end position="121"/>
    </location>
</feature>
<dbReference type="InterPro" id="IPR050598">
    <property type="entry name" value="AminoAcid_Transporter"/>
</dbReference>
<feature type="transmembrane region" description="Helical" evidence="5">
    <location>
        <begin position="330"/>
        <end position="351"/>
    </location>
</feature>
<dbReference type="Proteomes" id="UP000184032">
    <property type="component" value="Unassembled WGS sequence"/>
</dbReference>
<dbReference type="GO" id="GO:0016020">
    <property type="term" value="C:membrane"/>
    <property type="evidence" value="ECO:0007669"/>
    <property type="project" value="UniProtKB-SubCell"/>
</dbReference>
<evidence type="ECO:0000313" key="7">
    <source>
        <dbReference type="Proteomes" id="UP000184032"/>
    </source>
</evidence>
<feature type="transmembrane region" description="Helical" evidence="5">
    <location>
        <begin position="366"/>
        <end position="386"/>
    </location>
</feature>
<reference evidence="6 7" key="1">
    <citation type="submission" date="2016-11" db="EMBL/GenBank/DDBJ databases">
        <authorList>
            <person name="Jaros S."/>
            <person name="Januszkiewicz K."/>
            <person name="Wedrychowicz H."/>
        </authorList>
    </citation>
    <scope>NUCLEOTIDE SEQUENCE [LARGE SCALE GENOMIC DNA]</scope>
    <source>
        <strain evidence="6 7">DSM 21120</strain>
    </source>
</reference>
<dbReference type="EMBL" id="FQXI01000004">
    <property type="protein sequence ID" value="SHH21987.1"/>
    <property type="molecule type" value="Genomic_DNA"/>
</dbReference>
<evidence type="ECO:0000256" key="1">
    <source>
        <dbReference type="ARBA" id="ARBA00004141"/>
    </source>
</evidence>
<keyword evidence="3 5" id="KW-1133">Transmembrane helix</keyword>
<dbReference type="AlphaFoldDB" id="A0A1M5R6K2"/>
<dbReference type="RefSeq" id="WP_073184051.1">
    <property type="nucleotide sequence ID" value="NZ_FQXI01000004.1"/>
</dbReference>